<dbReference type="GO" id="GO:0034432">
    <property type="term" value="F:bis(5'-adenosyl)-pentaphosphatase activity"/>
    <property type="evidence" value="ECO:0007669"/>
    <property type="project" value="TreeGrafter"/>
</dbReference>
<organism evidence="6 7">
    <name type="scientific">Cyberlindnera jadinii (strain ATCC 18201 / CBS 1600 / BCRC 20928 / JCM 3617 / NBRC 0987 / NRRL Y-1542)</name>
    <name type="common">Torula yeast</name>
    <name type="synonym">Candida utilis</name>
    <dbReference type="NCBI Taxonomy" id="983966"/>
    <lineage>
        <taxon>Eukaryota</taxon>
        <taxon>Fungi</taxon>
        <taxon>Dikarya</taxon>
        <taxon>Ascomycota</taxon>
        <taxon>Saccharomycotina</taxon>
        <taxon>Saccharomycetes</taxon>
        <taxon>Phaffomycetales</taxon>
        <taxon>Phaffomycetaceae</taxon>
        <taxon>Cyberlindnera</taxon>
    </lineage>
</organism>
<evidence type="ECO:0000256" key="4">
    <source>
        <dbReference type="ARBA" id="ARBA00022842"/>
    </source>
</evidence>
<dbReference type="GO" id="GO:0071543">
    <property type="term" value="P:diphosphoinositol polyphosphate metabolic process"/>
    <property type="evidence" value="ECO:0007669"/>
    <property type="project" value="TreeGrafter"/>
</dbReference>
<dbReference type="GO" id="GO:0005634">
    <property type="term" value="C:nucleus"/>
    <property type="evidence" value="ECO:0007669"/>
    <property type="project" value="TreeGrafter"/>
</dbReference>
<name>A0A1E4S277_CYBJN</name>
<evidence type="ECO:0000313" key="7">
    <source>
        <dbReference type="Proteomes" id="UP000094389"/>
    </source>
</evidence>
<proteinExistence type="predicted"/>
<dbReference type="PANTHER" id="PTHR12629">
    <property type="entry name" value="DIPHOSPHOINOSITOL POLYPHOSPHATE PHOSPHOHYDROLASE"/>
    <property type="match status" value="1"/>
</dbReference>
<evidence type="ECO:0000256" key="2">
    <source>
        <dbReference type="ARBA" id="ARBA00022723"/>
    </source>
</evidence>
<dbReference type="OMA" id="ESDESCQ"/>
<sequence length="178" mass="20044">MSIEYTKTAREGRENQLYNTTTGARLVSGCVCVNEAGDRVLLVGSSRNNNKWVLPKGGVETDEDDDGDYVRAAIRETWEEAGAIGTIVRKLQVIPDLRSPAEWAKGSMKETNGVLRNPPRSEFHLYEMKVKELHDEFPESATRKRQWFTFEDAIESLQSNKRPELAKAVEQIMLNSGA</sequence>
<dbReference type="RefSeq" id="XP_020070609.1">
    <property type="nucleotide sequence ID" value="XM_020212690.1"/>
</dbReference>
<evidence type="ECO:0000313" key="6">
    <source>
        <dbReference type="EMBL" id="ODV73570.1"/>
    </source>
</evidence>
<dbReference type="GO" id="GO:1901907">
    <property type="term" value="P:diadenosine pentaphosphate catabolic process"/>
    <property type="evidence" value="ECO:0007669"/>
    <property type="project" value="TreeGrafter"/>
</dbReference>
<feature type="domain" description="Nudix hydrolase" evidence="5">
    <location>
        <begin position="23"/>
        <end position="170"/>
    </location>
</feature>
<dbReference type="GO" id="GO:0008486">
    <property type="term" value="F:diphosphoinositol-polyphosphate diphosphatase activity"/>
    <property type="evidence" value="ECO:0007669"/>
    <property type="project" value="TreeGrafter"/>
</dbReference>
<dbReference type="Pfam" id="PF00293">
    <property type="entry name" value="NUDIX"/>
    <property type="match status" value="1"/>
</dbReference>
<dbReference type="GeneID" id="30987086"/>
<dbReference type="PROSITE" id="PS51462">
    <property type="entry name" value="NUDIX"/>
    <property type="match status" value="1"/>
</dbReference>
<dbReference type="InterPro" id="IPR000086">
    <property type="entry name" value="NUDIX_hydrolase_dom"/>
</dbReference>
<keyword evidence="4" id="KW-0460">Magnesium</keyword>
<dbReference type="PANTHER" id="PTHR12629:SF0">
    <property type="entry name" value="DIPHOSPHOINOSITOL-POLYPHOSPHATE DIPHOSPHATASE"/>
    <property type="match status" value="1"/>
</dbReference>
<keyword evidence="2" id="KW-0479">Metal-binding</keyword>
<dbReference type="OrthoDB" id="2011998at2759"/>
<dbReference type="InterPro" id="IPR015797">
    <property type="entry name" value="NUDIX_hydrolase-like_dom_sf"/>
</dbReference>
<dbReference type="SUPFAM" id="SSF55811">
    <property type="entry name" value="Nudix"/>
    <property type="match status" value="1"/>
</dbReference>
<comment type="cofactor">
    <cofactor evidence="1">
        <name>Mg(2+)</name>
        <dbReference type="ChEBI" id="CHEBI:18420"/>
    </cofactor>
</comment>
<dbReference type="GO" id="GO:0046872">
    <property type="term" value="F:metal ion binding"/>
    <property type="evidence" value="ECO:0007669"/>
    <property type="project" value="UniProtKB-KW"/>
</dbReference>
<dbReference type="CDD" id="cd04666">
    <property type="entry name" value="NUDIX_DIPP2_like_Nudt4"/>
    <property type="match status" value="1"/>
</dbReference>
<dbReference type="AlphaFoldDB" id="A0A1E4S277"/>
<dbReference type="GO" id="GO:0000298">
    <property type="term" value="F:endopolyphosphatase activity"/>
    <property type="evidence" value="ECO:0007669"/>
    <property type="project" value="TreeGrafter"/>
</dbReference>
<accession>A0A1E4S277</accession>
<keyword evidence="3" id="KW-0378">Hydrolase</keyword>
<dbReference type="Gene3D" id="3.90.79.10">
    <property type="entry name" value="Nucleoside Triphosphate Pyrophosphohydrolase"/>
    <property type="match status" value="1"/>
</dbReference>
<evidence type="ECO:0000256" key="1">
    <source>
        <dbReference type="ARBA" id="ARBA00001946"/>
    </source>
</evidence>
<evidence type="ECO:0000259" key="5">
    <source>
        <dbReference type="PROSITE" id="PS51462"/>
    </source>
</evidence>
<dbReference type="GO" id="GO:0034431">
    <property type="term" value="F:bis(5'-adenosyl)-hexaphosphatase activity"/>
    <property type="evidence" value="ECO:0007669"/>
    <property type="project" value="TreeGrafter"/>
</dbReference>
<dbReference type="GO" id="GO:1901909">
    <property type="term" value="P:diadenosine hexaphosphate catabolic process"/>
    <property type="evidence" value="ECO:0007669"/>
    <property type="project" value="TreeGrafter"/>
</dbReference>
<keyword evidence="7" id="KW-1185">Reference proteome</keyword>
<reference evidence="6 7" key="1">
    <citation type="journal article" date="2016" name="Proc. Natl. Acad. Sci. U.S.A.">
        <title>Comparative genomics of biotechnologically important yeasts.</title>
        <authorList>
            <person name="Riley R."/>
            <person name="Haridas S."/>
            <person name="Wolfe K.H."/>
            <person name="Lopes M.R."/>
            <person name="Hittinger C.T."/>
            <person name="Goeker M."/>
            <person name="Salamov A.A."/>
            <person name="Wisecaver J.H."/>
            <person name="Long T.M."/>
            <person name="Calvey C.H."/>
            <person name="Aerts A.L."/>
            <person name="Barry K.W."/>
            <person name="Choi C."/>
            <person name="Clum A."/>
            <person name="Coughlan A.Y."/>
            <person name="Deshpande S."/>
            <person name="Douglass A.P."/>
            <person name="Hanson S.J."/>
            <person name="Klenk H.-P."/>
            <person name="LaButti K.M."/>
            <person name="Lapidus A."/>
            <person name="Lindquist E.A."/>
            <person name="Lipzen A.M."/>
            <person name="Meier-Kolthoff J.P."/>
            <person name="Ohm R.A."/>
            <person name="Otillar R.P."/>
            <person name="Pangilinan J.L."/>
            <person name="Peng Y."/>
            <person name="Rokas A."/>
            <person name="Rosa C.A."/>
            <person name="Scheuner C."/>
            <person name="Sibirny A.A."/>
            <person name="Slot J.C."/>
            <person name="Stielow J.B."/>
            <person name="Sun H."/>
            <person name="Kurtzman C.P."/>
            <person name="Blackwell M."/>
            <person name="Grigoriev I.V."/>
            <person name="Jeffries T.W."/>
        </authorList>
    </citation>
    <scope>NUCLEOTIDE SEQUENCE [LARGE SCALE GENOMIC DNA]</scope>
    <source>
        <strain evidence="7">ATCC 18201 / CBS 1600 / BCRC 20928 / JCM 3617 / NBRC 0987 / NRRL Y-1542</strain>
    </source>
</reference>
<dbReference type="GO" id="GO:0005737">
    <property type="term" value="C:cytoplasm"/>
    <property type="evidence" value="ECO:0007669"/>
    <property type="project" value="TreeGrafter"/>
</dbReference>
<gene>
    <name evidence="6" type="ORF">CYBJADRAFT_127423</name>
</gene>
<dbReference type="InterPro" id="IPR047198">
    <property type="entry name" value="DDP-like_NUDIX"/>
</dbReference>
<dbReference type="EMBL" id="KV453930">
    <property type="protein sequence ID" value="ODV73570.1"/>
    <property type="molecule type" value="Genomic_DNA"/>
</dbReference>
<dbReference type="GO" id="GO:1901911">
    <property type="term" value="P:adenosine 5'-(hexahydrogen pentaphosphate) catabolic process"/>
    <property type="evidence" value="ECO:0007669"/>
    <property type="project" value="TreeGrafter"/>
</dbReference>
<dbReference type="STRING" id="983966.A0A1E4S277"/>
<dbReference type="Proteomes" id="UP000094389">
    <property type="component" value="Unassembled WGS sequence"/>
</dbReference>
<evidence type="ECO:0000256" key="3">
    <source>
        <dbReference type="ARBA" id="ARBA00022801"/>
    </source>
</evidence>
<protein>
    <recommendedName>
        <fullName evidence="5">Nudix hydrolase domain-containing protein</fullName>
    </recommendedName>
</protein>